<dbReference type="AlphaFoldDB" id="A0A2U2DN73"/>
<protein>
    <submittedName>
        <fullName evidence="5">Alpha-ketoacid dehydrogenase subunit beta</fullName>
    </submittedName>
</protein>
<dbReference type="Gene3D" id="3.40.50.920">
    <property type="match status" value="1"/>
</dbReference>
<dbReference type="FunFam" id="3.40.50.920:FF:000001">
    <property type="entry name" value="Pyruvate dehydrogenase E1 beta subunit"/>
    <property type="match status" value="1"/>
</dbReference>
<dbReference type="FunFam" id="3.40.50.970:FF:000001">
    <property type="entry name" value="Pyruvate dehydrogenase E1 beta subunit"/>
    <property type="match status" value="1"/>
</dbReference>
<organism evidence="5 6">
    <name type="scientific">Metarhizobium album</name>
    <dbReference type="NCBI Taxonomy" id="2182425"/>
    <lineage>
        <taxon>Bacteria</taxon>
        <taxon>Pseudomonadati</taxon>
        <taxon>Pseudomonadota</taxon>
        <taxon>Alphaproteobacteria</taxon>
        <taxon>Hyphomicrobiales</taxon>
        <taxon>Rhizobiaceae</taxon>
        <taxon>Metarhizobium</taxon>
    </lineage>
</organism>
<dbReference type="EMBL" id="QFBC01000009">
    <property type="protein sequence ID" value="PWE54712.1"/>
    <property type="molecule type" value="Genomic_DNA"/>
</dbReference>
<dbReference type="InterPro" id="IPR033248">
    <property type="entry name" value="Transketolase_C"/>
</dbReference>
<evidence type="ECO:0000256" key="3">
    <source>
        <dbReference type="ARBA" id="ARBA00023052"/>
    </source>
</evidence>
<dbReference type="InterPro" id="IPR009014">
    <property type="entry name" value="Transketo_C/PFOR_II"/>
</dbReference>
<evidence type="ECO:0000259" key="4">
    <source>
        <dbReference type="SMART" id="SM00861"/>
    </source>
</evidence>
<dbReference type="PANTHER" id="PTHR43257:SF2">
    <property type="entry name" value="PYRUVATE DEHYDROGENASE E1 COMPONENT SUBUNIT BETA"/>
    <property type="match status" value="1"/>
</dbReference>
<dbReference type="SUPFAM" id="SSF52922">
    <property type="entry name" value="TK C-terminal domain-like"/>
    <property type="match status" value="1"/>
</dbReference>
<gene>
    <name evidence="5" type="ORF">DEM27_19555</name>
</gene>
<dbReference type="PANTHER" id="PTHR43257">
    <property type="entry name" value="PYRUVATE DEHYDROGENASE E1 COMPONENT BETA SUBUNIT"/>
    <property type="match status" value="1"/>
</dbReference>
<dbReference type="NCBIfam" id="NF006667">
    <property type="entry name" value="PRK09212.1"/>
    <property type="match status" value="1"/>
</dbReference>
<dbReference type="Pfam" id="PF02779">
    <property type="entry name" value="Transket_pyr"/>
    <property type="match status" value="1"/>
</dbReference>
<reference evidence="5 6" key="1">
    <citation type="submission" date="2018-05" db="EMBL/GenBank/DDBJ databases">
        <title>The draft genome of strain NS-104.</title>
        <authorList>
            <person name="Hang P."/>
            <person name="Jiang J."/>
        </authorList>
    </citation>
    <scope>NUCLEOTIDE SEQUENCE [LARGE SCALE GENOMIC DNA]</scope>
    <source>
        <strain evidence="5 6">NS-104</strain>
    </source>
</reference>
<dbReference type="Proteomes" id="UP000245252">
    <property type="component" value="Unassembled WGS sequence"/>
</dbReference>
<proteinExistence type="predicted"/>
<evidence type="ECO:0000256" key="1">
    <source>
        <dbReference type="ARBA" id="ARBA00001964"/>
    </source>
</evidence>
<dbReference type="GO" id="GO:0016491">
    <property type="term" value="F:oxidoreductase activity"/>
    <property type="evidence" value="ECO:0007669"/>
    <property type="project" value="UniProtKB-KW"/>
</dbReference>
<dbReference type="CDD" id="cd07036">
    <property type="entry name" value="TPP_PYR_E1-PDHc-beta_like"/>
    <property type="match status" value="1"/>
</dbReference>
<dbReference type="SMART" id="SM00861">
    <property type="entry name" value="Transket_pyr"/>
    <property type="match status" value="1"/>
</dbReference>
<name>A0A2U2DN73_9HYPH</name>
<comment type="caution">
    <text evidence="5">The sequence shown here is derived from an EMBL/GenBank/DDBJ whole genome shotgun (WGS) entry which is preliminary data.</text>
</comment>
<dbReference type="Gene3D" id="3.40.50.970">
    <property type="match status" value="1"/>
</dbReference>
<dbReference type="InterPro" id="IPR005475">
    <property type="entry name" value="Transketolase-like_Pyr-bd"/>
</dbReference>
<sequence>MKMAREIMYRDALREAIDEEMARDKTVFIIGEGIAERGGSYKVTEGLLDKYGPKRVRDTPIAEAGMIGVGVGAAIAGARPIVEILYIDFAMLGMDMIVNQAAKFRLMTGGDGRVPFIMRTQGGTGGGVAAQHSQSLEAMFYHIPGLKVVMPSTPSDAKGLLKYALRQPDPVMFLEHKHLYMTKGMVPDGEHIIAFGKGDIKRPGKDVTVIAWSNMVPRTLEAAEKLAAEGIEVEVIDPRTLVPLDKEMILTSVAKTNRAVIVQEAVRRGGVASDIASIIQEEAFYHLDAPIEIVAGLNIPIPFNLELEKASVPQVDDIVAAVKRSLHAKPVAIAAE</sequence>
<keyword evidence="3" id="KW-0786">Thiamine pyrophosphate</keyword>
<dbReference type="OrthoDB" id="9780894at2"/>
<dbReference type="InterPro" id="IPR029061">
    <property type="entry name" value="THDP-binding"/>
</dbReference>
<evidence type="ECO:0000313" key="5">
    <source>
        <dbReference type="EMBL" id="PWE54712.1"/>
    </source>
</evidence>
<dbReference type="Pfam" id="PF02780">
    <property type="entry name" value="Transketolase_C"/>
    <property type="match status" value="1"/>
</dbReference>
<evidence type="ECO:0000313" key="6">
    <source>
        <dbReference type="Proteomes" id="UP000245252"/>
    </source>
</evidence>
<dbReference type="SUPFAM" id="SSF52518">
    <property type="entry name" value="Thiamin diphosphate-binding fold (THDP-binding)"/>
    <property type="match status" value="1"/>
</dbReference>
<feature type="domain" description="Transketolase-like pyrimidine-binding" evidence="4">
    <location>
        <begin position="7"/>
        <end position="182"/>
    </location>
</feature>
<accession>A0A2U2DN73</accession>
<comment type="cofactor">
    <cofactor evidence="1">
        <name>thiamine diphosphate</name>
        <dbReference type="ChEBI" id="CHEBI:58937"/>
    </cofactor>
</comment>
<evidence type="ECO:0000256" key="2">
    <source>
        <dbReference type="ARBA" id="ARBA00023002"/>
    </source>
</evidence>
<keyword evidence="6" id="KW-1185">Reference proteome</keyword>
<keyword evidence="2" id="KW-0560">Oxidoreductase</keyword>